<accession>A0A0F9QDV4</accession>
<comment type="caution">
    <text evidence="1">The sequence shown here is derived from an EMBL/GenBank/DDBJ whole genome shotgun (WGS) entry which is preliminary data.</text>
</comment>
<dbReference type="EMBL" id="LAZR01000653">
    <property type="protein sequence ID" value="KKN61598.1"/>
    <property type="molecule type" value="Genomic_DNA"/>
</dbReference>
<sequence length="29" mass="3167">MKRIVLLSFGLALWLGPLAVSVAAGLKWR</sequence>
<evidence type="ECO:0000313" key="2">
    <source>
        <dbReference type="EMBL" id="KKN61598.1"/>
    </source>
</evidence>
<proteinExistence type="predicted"/>
<evidence type="ECO:0000313" key="1">
    <source>
        <dbReference type="EMBL" id="KKN35212.1"/>
    </source>
</evidence>
<dbReference type="EMBL" id="LAZR01002054">
    <property type="protein sequence ID" value="KKN35212.1"/>
    <property type="molecule type" value="Genomic_DNA"/>
</dbReference>
<name>A0A0F9QDV4_9ZZZZ</name>
<gene>
    <name evidence="2" type="ORF">LCGC14_0520510</name>
    <name evidence="1" type="ORF">LCGC14_0785840</name>
</gene>
<reference evidence="1" key="1">
    <citation type="journal article" date="2015" name="Nature">
        <title>Complex archaea that bridge the gap between prokaryotes and eukaryotes.</title>
        <authorList>
            <person name="Spang A."/>
            <person name="Saw J.H."/>
            <person name="Jorgensen S.L."/>
            <person name="Zaremba-Niedzwiedzka K."/>
            <person name="Martijn J."/>
            <person name="Lind A.E."/>
            <person name="van Eijk R."/>
            <person name="Schleper C."/>
            <person name="Guy L."/>
            <person name="Ettema T.J."/>
        </authorList>
    </citation>
    <scope>NUCLEOTIDE SEQUENCE</scope>
</reference>
<dbReference type="AlphaFoldDB" id="A0A0F9QDV4"/>
<organism evidence="1">
    <name type="scientific">marine sediment metagenome</name>
    <dbReference type="NCBI Taxonomy" id="412755"/>
    <lineage>
        <taxon>unclassified sequences</taxon>
        <taxon>metagenomes</taxon>
        <taxon>ecological metagenomes</taxon>
    </lineage>
</organism>
<protein>
    <submittedName>
        <fullName evidence="1">Uncharacterized protein</fullName>
    </submittedName>
</protein>